<sequence length="287" mass="33185">RRDNEDDLKQKEVIDLRDRGRSFWLEGVAEVRGLIEKISRQTEEMEKRHGAILSSPNQGEGNKAELEQLNNETKKNAGLVRAKLKCRCTSLVSIRRIQQMLICLHSHLTRWFAEVMRGYHEAQISFREKCKAQIQRQLEIVDKVTTDEELEEMLHRDNLTIFISDINSDARISSQALNEIECRHQDIMCLESSIKELHEIFLDTAMLLEMQGDLINNIEKHVTSAAEYVDAATTETEDAVTYKKNPYKIAFLPSFFRRSKRKNAAKTATDQHTCSLKHDSAPDLFEH</sequence>
<dbReference type="GO" id="GO:0005484">
    <property type="term" value="F:SNAP receptor activity"/>
    <property type="evidence" value="ECO:0007669"/>
    <property type="project" value="TreeGrafter"/>
</dbReference>
<dbReference type="InterPro" id="IPR006011">
    <property type="entry name" value="Syntaxin_N"/>
</dbReference>
<dbReference type="GO" id="GO:0048787">
    <property type="term" value="C:presynaptic active zone membrane"/>
    <property type="evidence" value="ECO:0007669"/>
    <property type="project" value="TreeGrafter"/>
</dbReference>
<dbReference type="SUPFAM" id="SSF47661">
    <property type="entry name" value="t-snare proteins"/>
    <property type="match status" value="1"/>
</dbReference>
<dbReference type="GO" id="GO:0031629">
    <property type="term" value="P:synaptic vesicle fusion to presynaptic active zone membrane"/>
    <property type="evidence" value="ECO:0007669"/>
    <property type="project" value="TreeGrafter"/>
</dbReference>
<dbReference type="SMART" id="SM00503">
    <property type="entry name" value="SynN"/>
    <property type="match status" value="1"/>
</dbReference>
<keyword evidence="2" id="KW-0175">Coiled coil</keyword>
<dbReference type="GO" id="GO:0006886">
    <property type="term" value="P:intracellular protein transport"/>
    <property type="evidence" value="ECO:0007669"/>
    <property type="project" value="TreeGrafter"/>
</dbReference>
<dbReference type="Gene3D" id="1.20.5.110">
    <property type="match status" value="1"/>
</dbReference>
<name>A0A3B4Z5S9_9TELE</name>
<dbReference type="InterPro" id="IPR000727">
    <property type="entry name" value="T_SNARE_dom"/>
</dbReference>
<dbReference type="Pfam" id="PF00804">
    <property type="entry name" value="Syntaxin"/>
    <property type="match status" value="1"/>
</dbReference>
<evidence type="ECO:0000256" key="1">
    <source>
        <dbReference type="ARBA" id="ARBA00009063"/>
    </source>
</evidence>
<dbReference type="GO" id="GO:0000149">
    <property type="term" value="F:SNARE binding"/>
    <property type="evidence" value="ECO:0007669"/>
    <property type="project" value="TreeGrafter"/>
</dbReference>
<dbReference type="STRING" id="144197.ENSSPAP00000002014"/>
<organism evidence="4">
    <name type="scientific">Stegastes partitus</name>
    <name type="common">bicolor damselfish</name>
    <dbReference type="NCBI Taxonomy" id="144197"/>
    <lineage>
        <taxon>Eukaryota</taxon>
        <taxon>Metazoa</taxon>
        <taxon>Chordata</taxon>
        <taxon>Craniata</taxon>
        <taxon>Vertebrata</taxon>
        <taxon>Euteleostomi</taxon>
        <taxon>Actinopterygii</taxon>
        <taxon>Neopterygii</taxon>
        <taxon>Teleostei</taxon>
        <taxon>Neoteleostei</taxon>
        <taxon>Acanthomorphata</taxon>
        <taxon>Ovalentaria</taxon>
        <taxon>Pomacentridae</taxon>
        <taxon>Stegastes</taxon>
    </lineage>
</organism>
<dbReference type="GO" id="GO:0048278">
    <property type="term" value="P:vesicle docking"/>
    <property type="evidence" value="ECO:0007669"/>
    <property type="project" value="TreeGrafter"/>
</dbReference>
<evidence type="ECO:0000259" key="3">
    <source>
        <dbReference type="PROSITE" id="PS50192"/>
    </source>
</evidence>
<feature type="domain" description="T-SNARE coiled-coil homology" evidence="3">
    <location>
        <begin position="177"/>
        <end position="239"/>
    </location>
</feature>
<dbReference type="GeneTree" id="ENSGT01030000234627"/>
<proteinExistence type="inferred from homology"/>
<evidence type="ECO:0000313" key="4">
    <source>
        <dbReference type="Ensembl" id="ENSSPAP00000002014.1"/>
    </source>
</evidence>
<dbReference type="Gene3D" id="1.20.58.70">
    <property type="match status" value="1"/>
</dbReference>
<dbReference type="SMART" id="SM00397">
    <property type="entry name" value="t_SNARE"/>
    <property type="match status" value="1"/>
</dbReference>
<dbReference type="AlphaFoldDB" id="A0A3B4Z5S9"/>
<protein>
    <submittedName>
        <fullName evidence="4">Syntaxin-2-like</fullName>
    </submittedName>
</protein>
<dbReference type="InterPro" id="IPR010989">
    <property type="entry name" value="SNARE"/>
</dbReference>
<dbReference type="PANTHER" id="PTHR19957:SF36">
    <property type="entry name" value="SYNTAXIN-2"/>
    <property type="match status" value="1"/>
</dbReference>
<dbReference type="PANTHER" id="PTHR19957">
    <property type="entry name" value="SYNTAXIN"/>
    <property type="match status" value="1"/>
</dbReference>
<evidence type="ECO:0000256" key="2">
    <source>
        <dbReference type="ARBA" id="ARBA00023054"/>
    </source>
</evidence>
<dbReference type="GO" id="GO:0031201">
    <property type="term" value="C:SNARE complex"/>
    <property type="evidence" value="ECO:0007669"/>
    <property type="project" value="TreeGrafter"/>
</dbReference>
<reference evidence="4" key="1">
    <citation type="submission" date="2023-09" db="UniProtKB">
        <authorList>
            <consortium name="Ensembl"/>
        </authorList>
    </citation>
    <scope>IDENTIFICATION</scope>
</reference>
<dbReference type="PROSITE" id="PS50192">
    <property type="entry name" value="T_SNARE"/>
    <property type="match status" value="1"/>
</dbReference>
<dbReference type="Ensembl" id="ENSSPAT00000002047.1">
    <property type="protein sequence ID" value="ENSSPAP00000002014.1"/>
    <property type="gene ID" value="ENSSPAG00000001534.1"/>
</dbReference>
<dbReference type="CDD" id="cd00179">
    <property type="entry name" value="SynN"/>
    <property type="match status" value="1"/>
</dbReference>
<comment type="similarity">
    <text evidence="1">Belongs to the syntaxin family.</text>
</comment>
<dbReference type="InterPro" id="IPR045242">
    <property type="entry name" value="Syntaxin"/>
</dbReference>
<dbReference type="GO" id="GO:0008021">
    <property type="term" value="C:synaptic vesicle"/>
    <property type="evidence" value="ECO:0007669"/>
    <property type="project" value="TreeGrafter"/>
</dbReference>
<accession>A0A3B4Z5S9</accession>